<dbReference type="SUPFAM" id="SSF55961">
    <property type="entry name" value="Bet v1-like"/>
    <property type="match status" value="1"/>
</dbReference>
<keyword evidence="4" id="KW-1185">Reference proteome</keyword>
<evidence type="ECO:0000256" key="1">
    <source>
        <dbReference type="ARBA" id="ARBA00006817"/>
    </source>
</evidence>
<dbReference type="RefSeq" id="WP_303382070.1">
    <property type="nucleotide sequence ID" value="NZ_BAABLN010000015.1"/>
</dbReference>
<evidence type="ECO:0000259" key="2">
    <source>
        <dbReference type="Pfam" id="PF08327"/>
    </source>
</evidence>
<comment type="similarity">
    <text evidence="1">Belongs to the AHA1 family.</text>
</comment>
<organism evidence="3 4">
    <name type="scientific">Kocuria gwangalliensis</name>
    <dbReference type="NCBI Taxonomy" id="501592"/>
    <lineage>
        <taxon>Bacteria</taxon>
        <taxon>Bacillati</taxon>
        <taxon>Actinomycetota</taxon>
        <taxon>Actinomycetes</taxon>
        <taxon>Micrococcales</taxon>
        <taxon>Micrococcaceae</taxon>
        <taxon>Kocuria</taxon>
    </lineage>
</organism>
<dbReference type="Gene3D" id="3.30.530.20">
    <property type="match status" value="1"/>
</dbReference>
<proteinExistence type="inferred from homology"/>
<name>A0ABP8X009_9MICC</name>
<dbReference type="Pfam" id="PF08327">
    <property type="entry name" value="AHSA1"/>
    <property type="match status" value="1"/>
</dbReference>
<dbReference type="InterPro" id="IPR023393">
    <property type="entry name" value="START-like_dom_sf"/>
</dbReference>
<dbReference type="EMBL" id="BAABLN010000015">
    <property type="protein sequence ID" value="GAA4697526.1"/>
    <property type="molecule type" value="Genomic_DNA"/>
</dbReference>
<dbReference type="Proteomes" id="UP001501446">
    <property type="component" value="Unassembled WGS sequence"/>
</dbReference>
<protein>
    <recommendedName>
        <fullName evidence="2">Activator of Hsp90 ATPase homologue 1/2-like C-terminal domain-containing protein</fullName>
    </recommendedName>
</protein>
<comment type="caution">
    <text evidence="3">The sequence shown here is derived from an EMBL/GenBank/DDBJ whole genome shotgun (WGS) entry which is preliminary data.</text>
</comment>
<sequence>MITGVLETIDGAPNLVLTRNVPAPTEKVWKAFTESDQLALWFGTWAGDPTSGRVEVSMAFEEEAGSEPYVIVTCEKSSHLRVHSTNEDAAQIWTLDVQLSKTDAGTHVKFAMPVPPGMDVKYIGAGWEYYLDRMVETVETGRVSTKQWPPYEALMPEYEAELG</sequence>
<reference evidence="4" key="1">
    <citation type="journal article" date="2019" name="Int. J. Syst. Evol. Microbiol.">
        <title>The Global Catalogue of Microorganisms (GCM) 10K type strain sequencing project: providing services to taxonomists for standard genome sequencing and annotation.</title>
        <authorList>
            <consortium name="The Broad Institute Genomics Platform"/>
            <consortium name="The Broad Institute Genome Sequencing Center for Infectious Disease"/>
            <person name="Wu L."/>
            <person name="Ma J."/>
        </authorList>
    </citation>
    <scope>NUCLEOTIDE SEQUENCE [LARGE SCALE GENOMIC DNA]</scope>
    <source>
        <strain evidence="4">JCM 18958</strain>
    </source>
</reference>
<gene>
    <name evidence="3" type="ORF">GCM10025781_14530</name>
</gene>
<accession>A0ABP8X009</accession>
<dbReference type="InterPro" id="IPR013538">
    <property type="entry name" value="ASHA1/2-like_C"/>
</dbReference>
<feature type="domain" description="Activator of Hsp90 ATPase homologue 1/2-like C-terminal" evidence="2">
    <location>
        <begin position="23"/>
        <end position="139"/>
    </location>
</feature>
<evidence type="ECO:0000313" key="4">
    <source>
        <dbReference type="Proteomes" id="UP001501446"/>
    </source>
</evidence>
<evidence type="ECO:0000313" key="3">
    <source>
        <dbReference type="EMBL" id="GAA4697526.1"/>
    </source>
</evidence>